<evidence type="ECO:0000313" key="3">
    <source>
        <dbReference type="Proteomes" id="UP000327108"/>
    </source>
</evidence>
<dbReference type="PROSITE" id="PS50113">
    <property type="entry name" value="PAC"/>
    <property type="match status" value="1"/>
</dbReference>
<reference evidence="2 3" key="1">
    <citation type="submission" date="2019-09" db="EMBL/GenBank/DDBJ databases">
        <title>Biological control of the noxious weed angled onion (Allium triquetrum) thwarted by endophytic bacteria in Victoria, Australia.</title>
        <authorList>
            <person name="Tehranchian P."/>
            <person name="Adair R.J."/>
            <person name="Van T.H."/>
            <person name="Morrison P.D."/>
            <person name="Williams H."/>
            <person name="Lawrie A.C."/>
        </authorList>
    </citation>
    <scope>NUCLEOTIDE SEQUENCE [LARGE SCALE GENOMIC DNA]</scope>
    <source>
        <strain evidence="2 3">RPTAtOch1</strain>
    </source>
</reference>
<comment type="caution">
    <text evidence="2">The sequence shown here is derived from an EMBL/GenBank/DDBJ whole genome shotgun (WGS) entry which is preliminary data.</text>
</comment>
<feature type="domain" description="PAC" evidence="1">
    <location>
        <begin position="1"/>
        <end position="30"/>
    </location>
</feature>
<proteinExistence type="predicted"/>
<dbReference type="AlphaFoldDB" id="A0A5N1K1V1"/>
<evidence type="ECO:0000259" key="1">
    <source>
        <dbReference type="PROSITE" id="PS50113"/>
    </source>
</evidence>
<protein>
    <recommendedName>
        <fullName evidence="1">PAC domain-containing protein</fullName>
    </recommendedName>
</protein>
<name>A0A5N1K1V1_9HYPH</name>
<sequence>MRDGKGEVVGFISQIEDVTKEKEAERQLAERAAMLSMAMQALRGGFWHMDVASETFETSDRLAEFIKGPQAPRLDLQALSAGSSSTTLPLPILND</sequence>
<dbReference type="InterPro" id="IPR000700">
    <property type="entry name" value="PAS-assoc_C"/>
</dbReference>
<evidence type="ECO:0000313" key="2">
    <source>
        <dbReference type="EMBL" id="KAA9368234.1"/>
    </source>
</evidence>
<keyword evidence="3" id="KW-1185">Reference proteome</keyword>
<dbReference type="Proteomes" id="UP000327108">
    <property type="component" value="Unassembled WGS sequence"/>
</dbReference>
<gene>
    <name evidence="2" type="ORF">F3W84_10105</name>
</gene>
<accession>A0A5N1K1V1</accession>
<dbReference type="Gene3D" id="3.30.450.20">
    <property type="entry name" value="PAS domain"/>
    <property type="match status" value="1"/>
</dbReference>
<organism evidence="2 3">
    <name type="scientific">Ochrobactrum quorumnocens</name>
    <dbReference type="NCBI Taxonomy" id="271865"/>
    <lineage>
        <taxon>Bacteria</taxon>
        <taxon>Pseudomonadati</taxon>
        <taxon>Pseudomonadota</taxon>
        <taxon>Alphaproteobacteria</taxon>
        <taxon>Hyphomicrobiales</taxon>
        <taxon>Brucellaceae</taxon>
        <taxon>Brucella/Ochrobactrum group</taxon>
        <taxon>Ochrobactrum</taxon>
    </lineage>
</organism>
<dbReference type="EMBL" id="VYXQ01000008">
    <property type="protein sequence ID" value="KAA9368234.1"/>
    <property type="molecule type" value="Genomic_DNA"/>
</dbReference>
<dbReference type="RefSeq" id="WP_151093232.1">
    <property type="nucleotide sequence ID" value="NZ_VYXQ01000008.1"/>
</dbReference>